<dbReference type="PANTHER" id="PTHR10773">
    <property type="entry name" value="DNA-DIRECTED RNA POLYMERASES I, II, AND III SUBUNIT RPABC2"/>
    <property type="match status" value="1"/>
</dbReference>
<dbReference type="EMBL" id="AJVK01012190">
    <property type="status" value="NOT_ANNOTATED_CDS"/>
    <property type="molecule type" value="Genomic_DNA"/>
</dbReference>
<dbReference type="Pfam" id="PF25273">
    <property type="entry name" value="DUF7869"/>
    <property type="match status" value="1"/>
</dbReference>
<dbReference type="Proteomes" id="UP000092462">
    <property type="component" value="Unassembled WGS sequence"/>
</dbReference>
<dbReference type="EMBL" id="AJVK01012189">
    <property type="status" value="NOT_ANNOTATED_CDS"/>
    <property type="molecule type" value="Genomic_DNA"/>
</dbReference>
<protein>
    <recommendedName>
        <fullName evidence="1">DUF7869 domain-containing protein</fullName>
    </recommendedName>
</protein>
<dbReference type="EMBL" id="AJVK01012191">
    <property type="status" value="NOT_ANNOTATED_CDS"/>
    <property type="molecule type" value="Genomic_DNA"/>
</dbReference>
<evidence type="ECO:0000259" key="1">
    <source>
        <dbReference type="Pfam" id="PF25273"/>
    </source>
</evidence>
<evidence type="ECO:0000313" key="2">
    <source>
        <dbReference type="EnsemblMetazoa" id="PPAI003219-PA"/>
    </source>
</evidence>
<accession>A0A1B0GMM9</accession>
<evidence type="ECO:0000313" key="3">
    <source>
        <dbReference type="Proteomes" id="UP000092462"/>
    </source>
</evidence>
<dbReference type="PANTHER" id="PTHR10773:SF19">
    <property type="match status" value="1"/>
</dbReference>
<reference evidence="2" key="1">
    <citation type="submission" date="2022-08" db="UniProtKB">
        <authorList>
            <consortium name="EnsemblMetazoa"/>
        </authorList>
    </citation>
    <scope>IDENTIFICATION</scope>
    <source>
        <strain evidence="2">Israel</strain>
    </source>
</reference>
<organism evidence="2 3">
    <name type="scientific">Phlebotomus papatasi</name>
    <name type="common">Sandfly</name>
    <dbReference type="NCBI Taxonomy" id="29031"/>
    <lineage>
        <taxon>Eukaryota</taxon>
        <taxon>Metazoa</taxon>
        <taxon>Ecdysozoa</taxon>
        <taxon>Arthropoda</taxon>
        <taxon>Hexapoda</taxon>
        <taxon>Insecta</taxon>
        <taxon>Pterygota</taxon>
        <taxon>Neoptera</taxon>
        <taxon>Endopterygota</taxon>
        <taxon>Diptera</taxon>
        <taxon>Nematocera</taxon>
        <taxon>Psychodoidea</taxon>
        <taxon>Psychodidae</taxon>
        <taxon>Phlebotomus</taxon>
        <taxon>Phlebotomus</taxon>
    </lineage>
</organism>
<dbReference type="InterPro" id="IPR057191">
    <property type="entry name" value="DUF7869"/>
</dbReference>
<dbReference type="VEuPathDB" id="VectorBase:PPAI003219"/>
<sequence>MYLWSEDTASRGPEEIASCLLYHLEKLPPTVTEIVLYSDSCSGQNRNITVSLMLKHFLSRSQNVQKITQKFLVTGHSYNSCNRNFGLIEKDSRKHKIIATLDEWASIIEKSKRSLPHLKVTQMKTTDFLSFTELEGMICNWKEDVGKNKAGKTADDFMNHNPSLLYPNGREISEAKKKDLMDLMPLVTEEMLVSVTSKFGNVLTSGPYRTYWVHCSLSNESTNSRLVTSKRRNHAIDGLLDSPANAAADIRVRADGSVLEDMHGGG</sequence>
<dbReference type="AlphaFoldDB" id="A0A1B0GMM9"/>
<proteinExistence type="predicted"/>
<dbReference type="EMBL" id="AJVK01012188">
    <property type="status" value="NOT_ANNOTATED_CDS"/>
    <property type="molecule type" value="Genomic_DNA"/>
</dbReference>
<name>A0A1B0GMM9_PHLPP</name>
<keyword evidence="3" id="KW-1185">Reference proteome</keyword>
<dbReference type="VEuPathDB" id="VectorBase:PPAPM1_000284"/>
<feature type="domain" description="DUF7869" evidence="1">
    <location>
        <begin position="25"/>
        <end position="124"/>
    </location>
</feature>
<dbReference type="EnsemblMetazoa" id="PPAI003219-RA">
    <property type="protein sequence ID" value="PPAI003219-PA"/>
    <property type="gene ID" value="PPAI003219"/>
</dbReference>